<evidence type="ECO:0000313" key="13">
    <source>
        <dbReference type="EMBL" id="SUZ86258.1"/>
    </source>
</evidence>
<dbReference type="PROSITE" id="PS51198">
    <property type="entry name" value="UVRD_HELICASE_ATP_BIND"/>
    <property type="match status" value="1"/>
</dbReference>
<evidence type="ECO:0000256" key="9">
    <source>
        <dbReference type="ARBA" id="ARBA00034808"/>
    </source>
</evidence>
<accession>A0A381R5V7</accession>
<reference evidence="13" key="1">
    <citation type="submission" date="2018-05" db="EMBL/GenBank/DDBJ databases">
        <authorList>
            <person name="Lanie J.A."/>
            <person name="Ng W.-L."/>
            <person name="Kazmierczak K.M."/>
            <person name="Andrzejewski T.M."/>
            <person name="Davidsen T.M."/>
            <person name="Wayne K.J."/>
            <person name="Tettelin H."/>
            <person name="Glass J.I."/>
            <person name="Rusch D."/>
            <person name="Podicherti R."/>
            <person name="Tsui H.-C.T."/>
            <person name="Winkler M.E."/>
        </authorList>
    </citation>
    <scope>NUCLEOTIDE SEQUENCE</scope>
</reference>
<feature type="domain" description="UvrD-like helicase ATP-binding" evidence="11">
    <location>
        <begin position="9"/>
        <end position="302"/>
    </location>
</feature>
<dbReference type="AlphaFoldDB" id="A0A381R5V7"/>
<evidence type="ECO:0000256" key="10">
    <source>
        <dbReference type="ARBA" id="ARBA00048988"/>
    </source>
</evidence>
<evidence type="ECO:0000256" key="3">
    <source>
        <dbReference type="ARBA" id="ARBA00022801"/>
    </source>
</evidence>
<dbReference type="CDD" id="cd17932">
    <property type="entry name" value="DEXQc_UvrD"/>
    <property type="match status" value="1"/>
</dbReference>
<comment type="catalytic activity">
    <reaction evidence="10">
        <text>ATP + H2O = ADP + phosphate + H(+)</text>
        <dbReference type="Rhea" id="RHEA:13065"/>
        <dbReference type="ChEBI" id="CHEBI:15377"/>
        <dbReference type="ChEBI" id="CHEBI:15378"/>
        <dbReference type="ChEBI" id="CHEBI:30616"/>
        <dbReference type="ChEBI" id="CHEBI:43474"/>
        <dbReference type="ChEBI" id="CHEBI:456216"/>
        <dbReference type="EC" id="5.6.2.4"/>
    </reaction>
</comment>
<feature type="non-terminal residue" evidence="13">
    <location>
        <position position="1"/>
    </location>
</feature>
<dbReference type="InterPro" id="IPR013986">
    <property type="entry name" value="DExx_box_DNA_helicase_dom_sf"/>
</dbReference>
<sequence>VSVTFDVSNHPTFQQRQAIEHSPSPLMIMAGAGTGKTFTLVKRIVHLIENKSIDPFHILMITYTERAARELKEKVVSEVGQPAEKMTVGTFHSVCYQTVKEFGNVSPTPRLLDESEAIYMLLDTFDDLGPFESTEFALEPEKAVVKSFLPFFSRCRDELLDPAAMPDPQNETDTEVLAQIRDLRRIYGLYQAMKKDLDTVDYGDMILQAHELLQSDEKALKACRDRFRHIIVDEFQDNNFALNKIVGLLAHKRQSVTVVGDDDQVIYSFRGASAYNIKAFEDSYGSQKDFLATPLETNFRSHQQILDVANDIIKHNDDRQAKLLKAEGERKGPRPTLIWTTKIEQPIIIIDQIYELLSEGFSFEDIAVLCRTRNQAKSLADSFLGANIPTQADFRHFFEIPEIKTLVAWCQVVGKGKHKETALYRLLREASNNETAYELFSRFDTRDLTPRIQLLHSLNGTLPPEARALFKQVEELQKLSKKKNAGEMLWEICERTSLLRPLAKRHNYEDQLALINSGNLLKKAQEFSRDRENERGLHRFNLYLESMMTASNRPAHLPSPVNSNAVTVQTIHGVKGGEFPVVFVPFNRSGSFPLSFRREALVSRPPDEWIQYAKHSTLSDRDHHLQEERRLMYVAVTRAQEKLFLLAPSKATSVFVKELDKSLVHEIDRESAVTKDRV</sequence>
<dbReference type="EMBL" id="UINC01001672">
    <property type="protein sequence ID" value="SUZ86258.1"/>
    <property type="molecule type" value="Genomic_DNA"/>
</dbReference>
<evidence type="ECO:0000256" key="2">
    <source>
        <dbReference type="ARBA" id="ARBA00022741"/>
    </source>
</evidence>
<dbReference type="Gene3D" id="1.10.486.10">
    <property type="entry name" value="PCRA, domain 4"/>
    <property type="match status" value="1"/>
</dbReference>
<comment type="catalytic activity">
    <reaction evidence="8">
        <text>Couples ATP hydrolysis with the unwinding of duplex DNA by translocating in the 3'-5' direction.</text>
        <dbReference type="EC" id="5.6.2.4"/>
    </reaction>
</comment>
<evidence type="ECO:0000256" key="5">
    <source>
        <dbReference type="ARBA" id="ARBA00022840"/>
    </source>
</evidence>
<dbReference type="Pfam" id="PF13361">
    <property type="entry name" value="UvrD_C"/>
    <property type="match status" value="1"/>
</dbReference>
<keyword evidence="5" id="KW-0067">ATP-binding</keyword>
<dbReference type="InterPro" id="IPR027417">
    <property type="entry name" value="P-loop_NTPase"/>
</dbReference>
<dbReference type="GO" id="GO:0000725">
    <property type="term" value="P:recombinational repair"/>
    <property type="evidence" value="ECO:0007669"/>
    <property type="project" value="TreeGrafter"/>
</dbReference>
<dbReference type="EC" id="5.6.2.4" evidence="9"/>
<keyword evidence="2" id="KW-0547">Nucleotide-binding</keyword>
<name>A0A381R5V7_9ZZZZ</name>
<dbReference type="SUPFAM" id="SSF52540">
    <property type="entry name" value="P-loop containing nucleoside triphosphate hydrolases"/>
    <property type="match status" value="1"/>
</dbReference>
<dbReference type="Gene3D" id="3.40.50.300">
    <property type="entry name" value="P-loop containing nucleotide triphosphate hydrolases"/>
    <property type="match status" value="2"/>
</dbReference>
<dbReference type="GO" id="GO:0003677">
    <property type="term" value="F:DNA binding"/>
    <property type="evidence" value="ECO:0007669"/>
    <property type="project" value="UniProtKB-KW"/>
</dbReference>
<dbReference type="InterPro" id="IPR000212">
    <property type="entry name" value="DNA_helicase_UvrD/REP"/>
</dbReference>
<dbReference type="PANTHER" id="PTHR11070">
    <property type="entry name" value="UVRD / RECB / PCRA DNA HELICASE FAMILY MEMBER"/>
    <property type="match status" value="1"/>
</dbReference>
<dbReference type="PROSITE" id="PS51217">
    <property type="entry name" value="UVRD_HELICASE_CTER"/>
    <property type="match status" value="1"/>
</dbReference>
<evidence type="ECO:0000256" key="4">
    <source>
        <dbReference type="ARBA" id="ARBA00022806"/>
    </source>
</evidence>
<evidence type="ECO:0000256" key="8">
    <source>
        <dbReference type="ARBA" id="ARBA00034617"/>
    </source>
</evidence>
<evidence type="ECO:0000256" key="1">
    <source>
        <dbReference type="ARBA" id="ARBA00009922"/>
    </source>
</evidence>
<keyword evidence="3" id="KW-0378">Hydrolase</keyword>
<comment type="similarity">
    <text evidence="1">Belongs to the helicase family. UvrD subfamily.</text>
</comment>
<proteinExistence type="inferred from homology"/>
<feature type="domain" description="UvrD-like helicase C-terminal" evidence="12">
    <location>
        <begin position="303"/>
        <end position="576"/>
    </location>
</feature>
<evidence type="ECO:0000259" key="12">
    <source>
        <dbReference type="PROSITE" id="PS51217"/>
    </source>
</evidence>
<evidence type="ECO:0000256" key="6">
    <source>
        <dbReference type="ARBA" id="ARBA00023125"/>
    </source>
</evidence>
<keyword evidence="6" id="KW-0238">DNA-binding</keyword>
<dbReference type="InterPro" id="IPR014017">
    <property type="entry name" value="DNA_helicase_UvrD-like_C"/>
</dbReference>
<gene>
    <name evidence="13" type="ORF">METZ01_LOCUS39112</name>
</gene>
<protein>
    <recommendedName>
        <fullName evidence="9">DNA 3'-5' helicase</fullName>
        <ecNumber evidence="9">5.6.2.4</ecNumber>
    </recommendedName>
</protein>
<evidence type="ECO:0000259" key="11">
    <source>
        <dbReference type="PROSITE" id="PS51198"/>
    </source>
</evidence>
<keyword evidence="7" id="KW-0413">Isomerase</keyword>
<keyword evidence="4" id="KW-0347">Helicase</keyword>
<dbReference type="Gene3D" id="1.10.10.160">
    <property type="match status" value="1"/>
</dbReference>
<organism evidence="13">
    <name type="scientific">marine metagenome</name>
    <dbReference type="NCBI Taxonomy" id="408172"/>
    <lineage>
        <taxon>unclassified sequences</taxon>
        <taxon>metagenomes</taxon>
        <taxon>ecological metagenomes</taxon>
    </lineage>
</organism>
<dbReference type="GO" id="GO:0016787">
    <property type="term" value="F:hydrolase activity"/>
    <property type="evidence" value="ECO:0007669"/>
    <property type="project" value="UniProtKB-KW"/>
</dbReference>
<dbReference type="GO" id="GO:0043138">
    <property type="term" value="F:3'-5' DNA helicase activity"/>
    <property type="evidence" value="ECO:0007669"/>
    <property type="project" value="UniProtKB-EC"/>
</dbReference>
<dbReference type="InterPro" id="IPR014016">
    <property type="entry name" value="UvrD-like_ATP-bd"/>
</dbReference>
<evidence type="ECO:0000256" key="7">
    <source>
        <dbReference type="ARBA" id="ARBA00023235"/>
    </source>
</evidence>
<dbReference type="Pfam" id="PF00580">
    <property type="entry name" value="UvrD-helicase"/>
    <property type="match status" value="1"/>
</dbReference>
<dbReference type="GO" id="GO:0005524">
    <property type="term" value="F:ATP binding"/>
    <property type="evidence" value="ECO:0007669"/>
    <property type="project" value="UniProtKB-KW"/>
</dbReference>
<dbReference type="PANTHER" id="PTHR11070:SF2">
    <property type="entry name" value="ATP-DEPENDENT DNA HELICASE SRS2"/>
    <property type="match status" value="1"/>
</dbReference>